<dbReference type="EMBL" id="PDOE01000008">
    <property type="protein sequence ID" value="RKL66180.1"/>
    <property type="molecule type" value="Genomic_DNA"/>
</dbReference>
<name>A0A3A9K5N8_9BACI</name>
<dbReference type="OrthoDB" id="10007165at2"/>
<dbReference type="RefSeq" id="WP_110937013.1">
    <property type="nucleotide sequence ID" value="NZ_KZ614146.1"/>
</dbReference>
<proteinExistence type="predicted"/>
<evidence type="ECO:0000313" key="2">
    <source>
        <dbReference type="Proteomes" id="UP000281498"/>
    </source>
</evidence>
<reference evidence="1 2" key="1">
    <citation type="submission" date="2017-10" db="EMBL/GenBank/DDBJ databases">
        <title>Bacillus sp. nov., a halophilic bacterium isolated from a Keqin Lake.</title>
        <authorList>
            <person name="Wang H."/>
        </authorList>
    </citation>
    <scope>NUCLEOTIDE SEQUENCE [LARGE SCALE GENOMIC DNA]</scope>
    <source>
        <strain evidence="1 2">KCTC 13187</strain>
    </source>
</reference>
<comment type="caution">
    <text evidence="1">The sequence shown here is derived from an EMBL/GenBank/DDBJ whole genome shotgun (WGS) entry which is preliminary data.</text>
</comment>
<dbReference type="AlphaFoldDB" id="A0A3A9K5N8"/>
<gene>
    <name evidence="1" type="ORF">CR203_16620</name>
</gene>
<evidence type="ECO:0000313" key="1">
    <source>
        <dbReference type="EMBL" id="RKL66180.1"/>
    </source>
</evidence>
<accession>A0A3A9K5N8</accession>
<keyword evidence="2" id="KW-1185">Reference proteome</keyword>
<dbReference type="Proteomes" id="UP000281498">
    <property type="component" value="Unassembled WGS sequence"/>
</dbReference>
<sequence>MKRLQLIDIEKTNTSSSPRTFHEFLQETMKKILNLKPLTTKTALATFYSECHPCTTTIFHSSNDFLQRISSVLDYGLKILPVLVQFELLSTTKIKDVYIFQGFNKTTYENESWCFLSKKAKCDSELLQHINLFFDSDRSHHTMRLWMYCLEDGDTDCLQNTAQAPCSST</sequence>
<organism evidence="1 2">
    <name type="scientific">Salipaludibacillus neizhouensis</name>
    <dbReference type="NCBI Taxonomy" id="885475"/>
    <lineage>
        <taxon>Bacteria</taxon>
        <taxon>Bacillati</taxon>
        <taxon>Bacillota</taxon>
        <taxon>Bacilli</taxon>
        <taxon>Bacillales</taxon>
        <taxon>Bacillaceae</taxon>
    </lineage>
</organism>
<protein>
    <submittedName>
        <fullName evidence="1">Uncharacterized protein</fullName>
    </submittedName>
</protein>